<dbReference type="GO" id="GO:0003723">
    <property type="term" value="F:RNA binding"/>
    <property type="evidence" value="ECO:0007669"/>
    <property type="project" value="TreeGrafter"/>
</dbReference>
<keyword evidence="6" id="KW-1185">Reference proteome</keyword>
<evidence type="ECO:0000313" key="5">
    <source>
        <dbReference type="EMBL" id="ORX97734.1"/>
    </source>
</evidence>
<dbReference type="OrthoDB" id="10253254at2759"/>
<dbReference type="Proteomes" id="UP000193498">
    <property type="component" value="Unassembled WGS sequence"/>
</dbReference>
<dbReference type="PANTHER" id="PTHR18934:SF91">
    <property type="entry name" value="PRE-MRNA-SPLICING FACTOR ATP-DEPENDENT RNA HELICASE PRP16"/>
    <property type="match status" value="1"/>
</dbReference>
<reference evidence="5 6" key="1">
    <citation type="submission" date="2016-07" db="EMBL/GenBank/DDBJ databases">
        <title>Pervasive Adenine N6-methylation of Active Genes in Fungi.</title>
        <authorList>
            <consortium name="DOE Joint Genome Institute"/>
            <person name="Mondo S.J."/>
            <person name="Dannebaum R.O."/>
            <person name="Kuo R.C."/>
            <person name="Labutti K."/>
            <person name="Haridas S."/>
            <person name="Kuo A."/>
            <person name="Salamov A."/>
            <person name="Ahrendt S.R."/>
            <person name="Lipzen A."/>
            <person name="Sullivan W."/>
            <person name="Andreopoulos W.B."/>
            <person name="Clum A."/>
            <person name="Lindquist E."/>
            <person name="Daum C."/>
            <person name="Ramamoorthy G.K."/>
            <person name="Gryganskyi A."/>
            <person name="Culley D."/>
            <person name="Magnuson J.K."/>
            <person name="James T.Y."/>
            <person name="O'Malley M.A."/>
            <person name="Stajich J.E."/>
            <person name="Spatafora J.W."/>
            <person name="Visel A."/>
            <person name="Grigoriev I.V."/>
        </authorList>
    </citation>
    <scope>NUCLEOTIDE SEQUENCE [LARGE SCALE GENOMIC DNA]</scope>
    <source>
        <strain evidence="5 6">CBS 931.73</strain>
    </source>
</reference>
<evidence type="ECO:0008006" key="7">
    <source>
        <dbReference type="Google" id="ProtNLM"/>
    </source>
</evidence>
<keyword evidence="3" id="KW-0347">Helicase</keyword>
<dbReference type="GO" id="GO:0034458">
    <property type="term" value="F:3'-5' RNA helicase activity"/>
    <property type="evidence" value="ECO:0007669"/>
    <property type="project" value="TreeGrafter"/>
</dbReference>
<keyword evidence="2" id="KW-0378">Hydrolase</keyword>
<evidence type="ECO:0000256" key="2">
    <source>
        <dbReference type="ARBA" id="ARBA00022801"/>
    </source>
</evidence>
<evidence type="ECO:0000256" key="3">
    <source>
        <dbReference type="ARBA" id="ARBA00022806"/>
    </source>
</evidence>
<name>A0A1Y1YJF7_9FUNG</name>
<evidence type="ECO:0000313" key="6">
    <source>
        <dbReference type="Proteomes" id="UP000193498"/>
    </source>
</evidence>
<evidence type="ECO:0000256" key="4">
    <source>
        <dbReference type="ARBA" id="ARBA00022840"/>
    </source>
</evidence>
<dbReference type="GO" id="GO:0005524">
    <property type="term" value="F:ATP binding"/>
    <property type="evidence" value="ECO:0007669"/>
    <property type="project" value="UniProtKB-KW"/>
</dbReference>
<dbReference type="SUPFAM" id="SSF52540">
    <property type="entry name" value="P-loop containing nucleoside triphosphate hydrolases"/>
    <property type="match status" value="1"/>
</dbReference>
<gene>
    <name evidence="5" type="ORF">K493DRAFT_324237</name>
</gene>
<dbReference type="PANTHER" id="PTHR18934">
    <property type="entry name" value="ATP-DEPENDENT RNA HELICASE"/>
    <property type="match status" value="1"/>
</dbReference>
<keyword evidence="1" id="KW-0547">Nucleotide-binding</keyword>
<dbReference type="Gene3D" id="3.40.50.300">
    <property type="entry name" value="P-loop containing nucleotide triphosphate hydrolases"/>
    <property type="match status" value="2"/>
</dbReference>
<comment type="caution">
    <text evidence="5">The sequence shown here is derived from an EMBL/GenBank/DDBJ whole genome shotgun (WGS) entry which is preliminary data.</text>
</comment>
<dbReference type="GO" id="GO:0016787">
    <property type="term" value="F:hydrolase activity"/>
    <property type="evidence" value="ECO:0007669"/>
    <property type="project" value="UniProtKB-KW"/>
</dbReference>
<dbReference type="STRING" id="1314790.A0A1Y1YJF7"/>
<evidence type="ECO:0000256" key="1">
    <source>
        <dbReference type="ARBA" id="ARBA00022741"/>
    </source>
</evidence>
<accession>A0A1Y1YJF7</accession>
<dbReference type="AlphaFoldDB" id="A0A1Y1YJF7"/>
<dbReference type="EMBL" id="MCFE01000127">
    <property type="protein sequence ID" value="ORX97734.1"/>
    <property type="molecule type" value="Genomic_DNA"/>
</dbReference>
<dbReference type="InterPro" id="IPR002464">
    <property type="entry name" value="DNA/RNA_helicase_DEAH_CS"/>
</dbReference>
<keyword evidence="4" id="KW-0067">ATP-binding</keyword>
<proteinExistence type="predicted"/>
<sequence length="171" mass="19415">MSVAKRVSEETRLGDLAGYAIRFEDCTSQKTVIKYMTDGVLMRESLREPDLNRYSAIIMDEAHERSLQTDVLMGLLKRIVARRRDIKLIKFSTFFGNVTIFTIPGRTFPVDVMFSKTPCEDYVDSAVKQILAIYLSHPAGDIPVFMTGQEDIEITCQVLADFYHRSDTCSA</sequence>
<dbReference type="PROSITE" id="PS00690">
    <property type="entry name" value="DEAH_ATP_HELICASE"/>
    <property type="match status" value="1"/>
</dbReference>
<dbReference type="InterPro" id="IPR027417">
    <property type="entry name" value="P-loop_NTPase"/>
</dbReference>
<organism evidence="5 6">
    <name type="scientific">Basidiobolus meristosporus CBS 931.73</name>
    <dbReference type="NCBI Taxonomy" id="1314790"/>
    <lineage>
        <taxon>Eukaryota</taxon>
        <taxon>Fungi</taxon>
        <taxon>Fungi incertae sedis</taxon>
        <taxon>Zoopagomycota</taxon>
        <taxon>Entomophthoromycotina</taxon>
        <taxon>Basidiobolomycetes</taxon>
        <taxon>Basidiobolales</taxon>
        <taxon>Basidiobolaceae</taxon>
        <taxon>Basidiobolus</taxon>
    </lineage>
</organism>
<dbReference type="InParanoid" id="A0A1Y1YJF7"/>
<protein>
    <recommendedName>
        <fullName evidence="7">P-loop containing nucleoside triphosphate hydrolase protein</fullName>
    </recommendedName>
</protein>